<name>A0ABY6R6A7_9ACTN</name>
<organism evidence="13 14">
    <name type="scientific">Streptomyces tanashiensis</name>
    <dbReference type="NCBI Taxonomy" id="67367"/>
    <lineage>
        <taxon>Bacteria</taxon>
        <taxon>Bacillati</taxon>
        <taxon>Actinomycetota</taxon>
        <taxon>Actinomycetes</taxon>
        <taxon>Kitasatosporales</taxon>
        <taxon>Streptomycetaceae</taxon>
        <taxon>Streptomyces</taxon>
    </lineage>
</organism>
<gene>
    <name evidence="13" type="ORF">LDH80_35065</name>
</gene>
<keyword evidence="7" id="KW-0067">ATP-binding</keyword>
<dbReference type="EMBL" id="CP084204">
    <property type="protein sequence ID" value="UZX25603.1"/>
    <property type="molecule type" value="Genomic_DNA"/>
</dbReference>
<feature type="transmembrane region" description="Helical" evidence="11">
    <location>
        <begin position="38"/>
        <end position="66"/>
    </location>
</feature>
<dbReference type="Pfam" id="PF13493">
    <property type="entry name" value="DUF4118"/>
    <property type="match status" value="1"/>
</dbReference>
<evidence type="ECO:0000256" key="4">
    <source>
        <dbReference type="ARBA" id="ARBA00022692"/>
    </source>
</evidence>
<protein>
    <submittedName>
        <fullName evidence="13">DUF4118 domain-containing protein</fullName>
    </submittedName>
</protein>
<keyword evidence="5" id="KW-0547">Nucleotide-binding</keyword>
<keyword evidence="14" id="KW-1185">Reference proteome</keyword>
<dbReference type="InterPro" id="IPR025201">
    <property type="entry name" value="KdpD_TM"/>
</dbReference>
<proteinExistence type="predicted"/>
<evidence type="ECO:0000313" key="13">
    <source>
        <dbReference type="EMBL" id="UZX25603.1"/>
    </source>
</evidence>
<reference evidence="13" key="1">
    <citation type="submission" date="2021-09" db="EMBL/GenBank/DDBJ databases">
        <title>Complete genome sequence and metabolic characterization of Streptomyces tanashiensis DSM 731 the producer of antibacterial Kalafungin and diverse secondary metabolites.</title>
        <authorList>
            <person name="Abbasi M.N."/>
            <person name="Anwar M.N."/>
            <person name="Alam K."/>
            <person name="Shoaib M."/>
            <person name="Lin Z."/>
            <person name="Hayat M."/>
            <person name="Ali M.I."/>
            <person name="Malik H.M.T."/>
            <person name="Ahmed I."/>
            <person name="Li A."/>
            <person name="Hailong Wang H."/>
            <person name="Zhang Y."/>
        </authorList>
    </citation>
    <scope>NUCLEOTIDE SEQUENCE</scope>
    <source>
        <strain evidence="13">Kala</strain>
    </source>
</reference>
<dbReference type="RefSeq" id="WP_190102320.1">
    <property type="nucleotide sequence ID" value="NZ_BMUH01000002.1"/>
</dbReference>
<dbReference type="InterPro" id="IPR038318">
    <property type="entry name" value="KdpD_sf"/>
</dbReference>
<evidence type="ECO:0000256" key="6">
    <source>
        <dbReference type="ARBA" id="ARBA00022777"/>
    </source>
</evidence>
<evidence type="ECO:0000256" key="10">
    <source>
        <dbReference type="ARBA" id="ARBA00023136"/>
    </source>
</evidence>
<keyword evidence="9" id="KW-0902">Two-component regulatory system</keyword>
<evidence type="ECO:0000256" key="3">
    <source>
        <dbReference type="ARBA" id="ARBA00022679"/>
    </source>
</evidence>
<evidence type="ECO:0000256" key="9">
    <source>
        <dbReference type="ARBA" id="ARBA00023012"/>
    </source>
</evidence>
<evidence type="ECO:0000256" key="8">
    <source>
        <dbReference type="ARBA" id="ARBA00022989"/>
    </source>
</evidence>
<evidence type="ECO:0000256" key="1">
    <source>
        <dbReference type="ARBA" id="ARBA00004141"/>
    </source>
</evidence>
<keyword evidence="2" id="KW-0597">Phosphoprotein</keyword>
<keyword evidence="8 11" id="KW-1133">Transmembrane helix</keyword>
<dbReference type="Gene3D" id="1.20.120.620">
    <property type="entry name" value="Backbone structure of the membrane domain of e. Coli histidine kinase receptor kdpd"/>
    <property type="match status" value="1"/>
</dbReference>
<evidence type="ECO:0000256" key="7">
    <source>
        <dbReference type="ARBA" id="ARBA00022840"/>
    </source>
</evidence>
<keyword evidence="10 11" id="KW-0472">Membrane</keyword>
<accession>A0ABY6R6A7</accession>
<comment type="subcellular location">
    <subcellularLocation>
        <location evidence="1">Membrane</location>
        <topology evidence="1">Multi-pass membrane protein</topology>
    </subcellularLocation>
</comment>
<keyword evidence="6" id="KW-0418">Kinase</keyword>
<evidence type="ECO:0000259" key="12">
    <source>
        <dbReference type="Pfam" id="PF13493"/>
    </source>
</evidence>
<dbReference type="Proteomes" id="UP001164506">
    <property type="component" value="Chromosome"/>
</dbReference>
<feature type="transmembrane region" description="Helical" evidence="11">
    <location>
        <begin position="7"/>
        <end position="26"/>
    </location>
</feature>
<evidence type="ECO:0000256" key="2">
    <source>
        <dbReference type="ARBA" id="ARBA00022553"/>
    </source>
</evidence>
<evidence type="ECO:0000256" key="5">
    <source>
        <dbReference type="ARBA" id="ARBA00022741"/>
    </source>
</evidence>
<dbReference type="GeneID" id="95604772"/>
<keyword evidence="3" id="KW-0808">Transferase</keyword>
<evidence type="ECO:0000313" key="14">
    <source>
        <dbReference type="Proteomes" id="UP001164506"/>
    </source>
</evidence>
<keyword evidence="4 11" id="KW-0812">Transmembrane</keyword>
<feature type="domain" description="Sensor protein KdpD transmembrane" evidence="12">
    <location>
        <begin position="13"/>
        <end position="90"/>
    </location>
</feature>
<evidence type="ECO:0000256" key="11">
    <source>
        <dbReference type="SAM" id="Phobius"/>
    </source>
</evidence>
<sequence>MRTSLRDAVAMSAAVLAPFLMGLALLPLRTSLSHTNLALVVVVVAVSALGNRFAGALAALSAVAWFDFFPTEPYRSFHLQDRADVETAVLLRTWTDRACRTGRPGSWAVAHGSCQGVFVMTPVPGVAPASPEARLVAVDPAGLAALALSGQKELAQP</sequence>